<evidence type="ECO:0000259" key="9">
    <source>
        <dbReference type="PROSITE" id="PS50878"/>
    </source>
</evidence>
<dbReference type="EC" id="2.7.7.49" evidence="1"/>
<feature type="region of interest" description="Disordered" evidence="8">
    <location>
        <begin position="93"/>
        <end position="139"/>
    </location>
</feature>
<feature type="compositionally biased region" description="Acidic residues" evidence="8">
    <location>
        <begin position="106"/>
        <end position="129"/>
    </location>
</feature>
<dbReference type="PROSITE" id="PS50878">
    <property type="entry name" value="RT_POL"/>
    <property type="match status" value="1"/>
</dbReference>
<dbReference type="InterPro" id="IPR000477">
    <property type="entry name" value="RT_dom"/>
</dbReference>
<evidence type="ECO:0000256" key="2">
    <source>
        <dbReference type="ARBA" id="ARBA00022679"/>
    </source>
</evidence>
<dbReference type="InterPro" id="IPR051083">
    <property type="entry name" value="GrpII_Intron_Splice-Mob/Def"/>
</dbReference>
<dbReference type="PANTHER" id="PTHR34047">
    <property type="entry name" value="NUCLEAR INTRON MATURASE 1, MITOCHONDRIAL-RELATED"/>
    <property type="match status" value="1"/>
</dbReference>
<proteinExistence type="predicted"/>
<dbReference type="Proteomes" id="UP000663801">
    <property type="component" value="Unassembled WGS sequence"/>
</dbReference>
<dbReference type="AlphaFoldDB" id="A0A938YLS3"/>
<evidence type="ECO:0000313" key="10">
    <source>
        <dbReference type="EMBL" id="MBM9475737.1"/>
    </source>
</evidence>
<dbReference type="RefSeq" id="WP_205255835.1">
    <property type="nucleotide sequence ID" value="NZ_BAAAPV010000002.1"/>
</dbReference>
<organism evidence="10 11">
    <name type="scientific">Nakamurella flavida</name>
    <dbReference type="NCBI Taxonomy" id="363630"/>
    <lineage>
        <taxon>Bacteria</taxon>
        <taxon>Bacillati</taxon>
        <taxon>Actinomycetota</taxon>
        <taxon>Actinomycetes</taxon>
        <taxon>Nakamurellales</taxon>
        <taxon>Nakamurellaceae</taxon>
        <taxon>Nakamurella</taxon>
    </lineage>
</organism>
<keyword evidence="11" id="KW-1185">Reference proteome</keyword>
<dbReference type="InterPro" id="IPR000123">
    <property type="entry name" value="Reverse_transcriptase_msDNA"/>
</dbReference>
<dbReference type="CDD" id="cd03487">
    <property type="entry name" value="RT_Bac_retron_II"/>
    <property type="match status" value="1"/>
</dbReference>
<comment type="caution">
    <text evidence="10">The sequence shown here is derived from an EMBL/GenBank/DDBJ whole genome shotgun (WGS) entry which is preliminary data.</text>
</comment>
<keyword evidence="6 10" id="KW-0695">RNA-directed DNA polymerase</keyword>
<reference evidence="10" key="1">
    <citation type="submission" date="2021-01" db="EMBL/GenBank/DDBJ databases">
        <title>KCTC 19127 draft genome.</title>
        <authorList>
            <person name="An D."/>
        </authorList>
    </citation>
    <scope>NUCLEOTIDE SEQUENCE</scope>
    <source>
        <strain evidence="10">KCTC 19127</strain>
    </source>
</reference>
<dbReference type="PRINTS" id="PR00866">
    <property type="entry name" value="RNADNAPOLMS"/>
</dbReference>
<evidence type="ECO:0000256" key="8">
    <source>
        <dbReference type="SAM" id="MobiDB-lite"/>
    </source>
</evidence>
<evidence type="ECO:0000256" key="7">
    <source>
        <dbReference type="ARBA" id="ARBA00048173"/>
    </source>
</evidence>
<dbReference type="PANTHER" id="PTHR34047:SF7">
    <property type="entry name" value="RNA-DIRECTED DNA POLYMERASE"/>
    <property type="match status" value="1"/>
</dbReference>
<evidence type="ECO:0000256" key="4">
    <source>
        <dbReference type="ARBA" id="ARBA00022723"/>
    </source>
</evidence>
<evidence type="ECO:0000256" key="3">
    <source>
        <dbReference type="ARBA" id="ARBA00022695"/>
    </source>
</evidence>
<sequence length="511" mass="54870">MAGRSFPRPHARPALVAAASDALLAGPWTAAAMLARLAESIDPVGPWGADLVGAVLAAHPFPPADAPREFMVFIDLALPPDVGVTTWQSVLVPAGEPTGAGHRADEQDEDEQDEDDGEDDDEEDDEEDGGGAFTGAWPALFEPVPGPVVVRRLAASTAMGPRRWPVPAVDYIAALASRLALTTGELLWFADTRGFQRRDTRSELRHYRFAWVERPGRVPRLLEAPRPRLRSIQRRILDGLLAPLPMHPAAHGVTGRSAITGARVHEDAAVVLTMDLESFFSAVTAGRVYGVLRSAGYPEPVAHLLAGVCTLRTPVDVRRRMPTGAAATTSAAWRLGRRLDVPHLPQGSPTSPALANLVAFTLDRRLTDYAARAGWRYTRYADDLTFSLPGGGTGGARAGRAALRLAEAVTGMVASAGFRVNEAKTRIRGAHQRQLVTGLVVNASAAVPRTEYDRLRAVLHRCGTDGPAAQADDHLRFREHLQGRIAYVAASHPGRGARLLAAFDAITWPDD</sequence>
<dbReference type="GO" id="GO:0003723">
    <property type="term" value="F:RNA binding"/>
    <property type="evidence" value="ECO:0007669"/>
    <property type="project" value="InterPro"/>
</dbReference>
<keyword evidence="4" id="KW-0479">Metal-binding</keyword>
<dbReference type="GO" id="GO:0003964">
    <property type="term" value="F:RNA-directed DNA polymerase activity"/>
    <property type="evidence" value="ECO:0007669"/>
    <property type="project" value="UniProtKB-KW"/>
</dbReference>
<dbReference type="Pfam" id="PF00078">
    <property type="entry name" value="RVT_1"/>
    <property type="match status" value="1"/>
</dbReference>
<protein>
    <recommendedName>
        <fullName evidence="1">RNA-directed DNA polymerase</fullName>
        <ecNumber evidence="1">2.7.7.49</ecNumber>
    </recommendedName>
</protein>
<comment type="catalytic activity">
    <reaction evidence="7">
        <text>DNA(n) + a 2'-deoxyribonucleoside 5'-triphosphate = DNA(n+1) + diphosphate</text>
        <dbReference type="Rhea" id="RHEA:22508"/>
        <dbReference type="Rhea" id="RHEA-COMP:17339"/>
        <dbReference type="Rhea" id="RHEA-COMP:17340"/>
        <dbReference type="ChEBI" id="CHEBI:33019"/>
        <dbReference type="ChEBI" id="CHEBI:61560"/>
        <dbReference type="ChEBI" id="CHEBI:173112"/>
        <dbReference type="EC" id="2.7.7.49"/>
    </reaction>
</comment>
<keyword evidence="3" id="KW-0548">Nucleotidyltransferase</keyword>
<dbReference type="EMBL" id="JAERWL010000005">
    <property type="protein sequence ID" value="MBM9475737.1"/>
    <property type="molecule type" value="Genomic_DNA"/>
</dbReference>
<accession>A0A938YLS3</accession>
<name>A0A938YLS3_9ACTN</name>
<evidence type="ECO:0000313" key="11">
    <source>
        <dbReference type="Proteomes" id="UP000663801"/>
    </source>
</evidence>
<dbReference type="GO" id="GO:0046872">
    <property type="term" value="F:metal ion binding"/>
    <property type="evidence" value="ECO:0007669"/>
    <property type="project" value="UniProtKB-KW"/>
</dbReference>
<keyword evidence="5" id="KW-0460">Magnesium</keyword>
<keyword evidence="2" id="KW-0808">Transferase</keyword>
<feature type="domain" description="Reverse transcriptase" evidence="9">
    <location>
        <begin position="193"/>
        <end position="441"/>
    </location>
</feature>
<evidence type="ECO:0000256" key="5">
    <source>
        <dbReference type="ARBA" id="ARBA00022842"/>
    </source>
</evidence>
<gene>
    <name evidence="10" type="ORF">JL107_04685</name>
</gene>
<evidence type="ECO:0000256" key="6">
    <source>
        <dbReference type="ARBA" id="ARBA00022918"/>
    </source>
</evidence>
<evidence type="ECO:0000256" key="1">
    <source>
        <dbReference type="ARBA" id="ARBA00012493"/>
    </source>
</evidence>